<sequence length="112" mass="12665">MAESCFHGYHIFELRGCEAISGFNTRVKKTACFEHLVQANVRNKKLLKDAVQNITAKGITNYTKGFEFAFEQLSTNNVTRANCNKIIMLFTDGGEERAQAILEKYNAEKKVP</sequence>
<evidence type="ECO:0000313" key="4">
    <source>
        <dbReference type="Proteomes" id="UP000314294"/>
    </source>
</evidence>
<reference evidence="3 4" key="1">
    <citation type="submission" date="2019-03" db="EMBL/GenBank/DDBJ databases">
        <title>First draft genome of Liparis tanakae, snailfish: a comprehensive survey of snailfish specific genes.</title>
        <authorList>
            <person name="Kim W."/>
            <person name="Song I."/>
            <person name="Jeong J.-H."/>
            <person name="Kim D."/>
            <person name="Kim S."/>
            <person name="Ryu S."/>
            <person name="Song J.Y."/>
            <person name="Lee S.K."/>
        </authorList>
    </citation>
    <scope>NUCLEOTIDE SEQUENCE [LARGE SCALE GENOMIC DNA]</scope>
    <source>
        <tissue evidence="3">Muscle</tissue>
    </source>
</reference>
<dbReference type="Gene3D" id="3.40.50.410">
    <property type="entry name" value="von Willebrand factor, type A domain"/>
    <property type="match status" value="1"/>
</dbReference>
<dbReference type="SUPFAM" id="SSF53300">
    <property type="entry name" value="vWA-like"/>
    <property type="match status" value="1"/>
</dbReference>
<dbReference type="EMBL" id="SRLO01005553">
    <property type="protein sequence ID" value="TNN29515.1"/>
    <property type="molecule type" value="Genomic_DNA"/>
</dbReference>
<dbReference type="InterPro" id="IPR051173">
    <property type="entry name" value="Ca_channel_alpha-2/delta"/>
</dbReference>
<dbReference type="InterPro" id="IPR036465">
    <property type="entry name" value="vWFA_dom_sf"/>
</dbReference>
<comment type="caution">
    <text evidence="3">The sequence shown here is derived from an EMBL/GenBank/DDBJ whole genome shotgun (WGS) entry which is preliminary data.</text>
</comment>
<dbReference type="GO" id="GO:1990454">
    <property type="term" value="C:L-type voltage-gated calcium channel complex"/>
    <property type="evidence" value="ECO:0007669"/>
    <property type="project" value="TreeGrafter"/>
</dbReference>
<dbReference type="Pfam" id="PF00092">
    <property type="entry name" value="VWA"/>
    <property type="match status" value="1"/>
</dbReference>
<dbReference type="OrthoDB" id="10054666at2759"/>
<keyword evidence="4" id="KW-1185">Reference proteome</keyword>
<dbReference type="PANTHER" id="PTHR10166:SF6">
    <property type="entry name" value="VOLTAGE-DEPENDENT CALCIUM CHANNEL SUBUNIT ALPHA-2_DELTA-1"/>
    <property type="match status" value="1"/>
</dbReference>
<evidence type="ECO:0000313" key="3">
    <source>
        <dbReference type="EMBL" id="TNN29515.1"/>
    </source>
</evidence>
<feature type="domain" description="VWFA" evidence="2">
    <location>
        <begin position="41"/>
        <end position="97"/>
    </location>
</feature>
<evidence type="ECO:0000259" key="2">
    <source>
        <dbReference type="Pfam" id="PF00092"/>
    </source>
</evidence>
<evidence type="ECO:0000256" key="1">
    <source>
        <dbReference type="ARBA" id="ARBA00007060"/>
    </source>
</evidence>
<dbReference type="AlphaFoldDB" id="A0A4Z2EL76"/>
<organism evidence="3 4">
    <name type="scientific">Liparis tanakae</name>
    <name type="common">Tanaka's snailfish</name>
    <dbReference type="NCBI Taxonomy" id="230148"/>
    <lineage>
        <taxon>Eukaryota</taxon>
        <taxon>Metazoa</taxon>
        <taxon>Chordata</taxon>
        <taxon>Craniata</taxon>
        <taxon>Vertebrata</taxon>
        <taxon>Euteleostomi</taxon>
        <taxon>Actinopterygii</taxon>
        <taxon>Neopterygii</taxon>
        <taxon>Teleostei</taxon>
        <taxon>Neoteleostei</taxon>
        <taxon>Acanthomorphata</taxon>
        <taxon>Eupercaria</taxon>
        <taxon>Perciformes</taxon>
        <taxon>Cottioidei</taxon>
        <taxon>Cottales</taxon>
        <taxon>Liparidae</taxon>
        <taxon>Liparis</taxon>
    </lineage>
</organism>
<comment type="similarity">
    <text evidence="1">Belongs to the calcium channel subunit alpha-2/delta family.</text>
</comment>
<name>A0A4Z2EL76_9TELE</name>
<dbReference type="PANTHER" id="PTHR10166">
    <property type="entry name" value="VOLTAGE-DEPENDENT CALCIUM CHANNEL SUBUNIT ALPHA-2/DELTA-RELATED"/>
    <property type="match status" value="1"/>
</dbReference>
<dbReference type="Proteomes" id="UP000314294">
    <property type="component" value="Unassembled WGS sequence"/>
</dbReference>
<protein>
    <submittedName>
        <fullName evidence="3">Voltage-dependent calcium channel subunit alpha-2/delta-1</fullName>
    </submittedName>
</protein>
<dbReference type="InterPro" id="IPR002035">
    <property type="entry name" value="VWF_A"/>
</dbReference>
<accession>A0A4Z2EL76</accession>
<gene>
    <name evidence="3" type="primary">CACNA2D1_5</name>
    <name evidence="3" type="ORF">EYF80_060336</name>
</gene>
<proteinExistence type="inferred from homology"/>
<dbReference type="GO" id="GO:0005245">
    <property type="term" value="F:voltage-gated calcium channel activity"/>
    <property type="evidence" value="ECO:0007669"/>
    <property type="project" value="TreeGrafter"/>
</dbReference>